<dbReference type="PRINTS" id="PR00726">
    <property type="entry name" value="LEXASERPTASE"/>
</dbReference>
<dbReference type="InterPro" id="IPR036286">
    <property type="entry name" value="LexA/Signal_pep-like_sf"/>
</dbReference>
<keyword evidence="10 12" id="KW-0234">DNA repair</keyword>
<dbReference type="NCBIfam" id="TIGR00498">
    <property type="entry name" value="lexA"/>
    <property type="match status" value="1"/>
</dbReference>
<dbReference type="Proteomes" id="UP000184390">
    <property type="component" value="Unassembled WGS sequence"/>
</dbReference>
<keyword evidence="4 12" id="KW-0227">DNA damage</keyword>
<keyword evidence="18" id="KW-1185">Reference proteome</keyword>
<feature type="active site" description="For autocatalytic cleavage activity" evidence="12">
    <location>
        <position position="265"/>
    </location>
</feature>
<dbReference type="InterPro" id="IPR036390">
    <property type="entry name" value="WH_DNA-bd_sf"/>
</dbReference>
<dbReference type="Gene3D" id="1.10.10.10">
    <property type="entry name" value="Winged helix-like DNA-binding domain superfamily/Winged helix DNA-binding domain"/>
    <property type="match status" value="1"/>
</dbReference>
<proteinExistence type="inferred from homology"/>
<dbReference type="SUPFAM" id="SSF46785">
    <property type="entry name" value="Winged helix' DNA-binding domain"/>
    <property type="match status" value="1"/>
</dbReference>
<evidence type="ECO:0000256" key="2">
    <source>
        <dbReference type="ARBA" id="ARBA00022491"/>
    </source>
</evidence>
<dbReference type="Pfam" id="PF01726">
    <property type="entry name" value="LexA_DNA_bind"/>
    <property type="match status" value="1"/>
</dbReference>
<evidence type="ECO:0000256" key="10">
    <source>
        <dbReference type="ARBA" id="ARBA00023204"/>
    </source>
</evidence>
<comment type="subunit">
    <text evidence="12">Homodimer.</text>
</comment>
<feature type="domain" description="Peptidase S24/S26A/S26B/S26C" evidence="15">
    <location>
        <begin position="182"/>
        <end position="298"/>
    </location>
</feature>
<name>A0ABY1I9D7_9ACTO</name>
<evidence type="ECO:0000256" key="6">
    <source>
        <dbReference type="ARBA" id="ARBA00022813"/>
    </source>
</evidence>
<evidence type="ECO:0000256" key="11">
    <source>
        <dbReference type="ARBA" id="ARBA00023236"/>
    </source>
</evidence>
<evidence type="ECO:0000313" key="18">
    <source>
        <dbReference type="Proteomes" id="UP000184390"/>
    </source>
</evidence>
<evidence type="ECO:0000256" key="9">
    <source>
        <dbReference type="ARBA" id="ARBA00023163"/>
    </source>
</evidence>
<feature type="site" description="Cleavage; by autolysis" evidence="12">
    <location>
        <begin position="189"/>
        <end position="190"/>
    </location>
</feature>
<feature type="compositionally biased region" description="Low complexity" evidence="14">
    <location>
        <begin position="132"/>
        <end position="146"/>
    </location>
</feature>
<evidence type="ECO:0000256" key="7">
    <source>
        <dbReference type="ARBA" id="ARBA00023015"/>
    </source>
</evidence>
<dbReference type="PANTHER" id="PTHR33516:SF2">
    <property type="entry name" value="LEXA REPRESSOR-RELATED"/>
    <property type="match status" value="1"/>
</dbReference>
<feature type="domain" description="LexA repressor DNA-binding" evidence="16">
    <location>
        <begin position="57"/>
        <end position="118"/>
    </location>
</feature>
<keyword evidence="9 12" id="KW-0804">Transcription</keyword>
<keyword evidence="5 12" id="KW-0378">Hydrolase</keyword>
<comment type="catalytic activity">
    <reaction evidence="12">
        <text>Hydrolysis of Ala-|-Gly bond in repressor LexA.</text>
        <dbReference type="EC" id="3.4.21.88"/>
    </reaction>
</comment>
<dbReference type="InterPro" id="IPR006200">
    <property type="entry name" value="LexA"/>
</dbReference>
<comment type="similarity">
    <text evidence="1 12 13">Belongs to the peptidase S24 family.</text>
</comment>
<dbReference type="Gene3D" id="2.10.109.10">
    <property type="entry name" value="Umud Fragment, subunit A"/>
    <property type="match status" value="1"/>
</dbReference>
<dbReference type="InterPro" id="IPR039418">
    <property type="entry name" value="LexA-like"/>
</dbReference>
<keyword evidence="6 12" id="KW-0068">Autocatalytic cleavage</keyword>
<dbReference type="InterPro" id="IPR006197">
    <property type="entry name" value="Peptidase_S24_LexA"/>
</dbReference>
<dbReference type="PANTHER" id="PTHR33516">
    <property type="entry name" value="LEXA REPRESSOR"/>
    <property type="match status" value="1"/>
</dbReference>
<evidence type="ECO:0000256" key="12">
    <source>
        <dbReference type="HAMAP-Rule" id="MF_00015"/>
    </source>
</evidence>
<evidence type="ECO:0000256" key="3">
    <source>
        <dbReference type="ARBA" id="ARBA00022705"/>
    </source>
</evidence>
<dbReference type="CDD" id="cd06529">
    <property type="entry name" value="S24_LexA-like"/>
    <property type="match status" value="1"/>
</dbReference>
<evidence type="ECO:0000256" key="5">
    <source>
        <dbReference type="ARBA" id="ARBA00022801"/>
    </source>
</evidence>
<sequence length="304" mass="31675">MSTARGGDRPGEARAGRSAPRRTDRDAGRERPRREGEDETDGAGVAAGGGAGVLASLDGRARAVYEAVRDAVVDHGYPPSMREIGQRVGLTSPSSVKHQLDKLERLGLVRRDPKRPRALEVITPEEPEALRGGAFPEAPAATAAPGGPALQVIPSRTVPSPAEPPALPVLPGVAAGDAVAVPLVGRIAAGSPILAEQEVEDVMALPRRLTGSGELFMLQVHGDSMIDAAICDGDWVVVRAQPDAANGEIVAAMLDDVDGASATVKVLSRKDGHQWLLPRNPDYAPIPGDDATIMGRVVTVLRAL</sequence>
<feature type="compositionally biased region" description="Basic and acidic residues" evidence="14">
    <location>
        <begin position="1"/>
        <end position="36"/>
    </location>
</feature>
<dbReference type="InterPro" id="IPR050077">
    <property type="entry name" value="LexA_repressor"/>
</dbReference>
<dbReference type="RefSeq" id="WP_073452203.1">
    <property type="nucleotide sequence ID" value="NZ_FQYL01000004.1"/>
</dbReference>
<evidence type="ECO:0000256" key="4">
    <source>
        <dbReference type="ARBA" id="ARBA00022763"/>
    </source>
</evidence>
<organism evidence="17 18">
    <name type="scientific">Actinomyces denticolens</name>
    <dbReference type="NCBI Taxonomy" id="52767"/>
    <lineage>
        <taxon>Bacteria</taxon>
        <taxon>Bacillati</taxon>
        <taxon>Actinomycetota</taxon>
        <taxon>Actinomycetes</taxon>
        <taxon>Actinomycetales</taxon>
        <taxon>Actinomycetaceae</taxon>
        <taxon>Actinomyces</taxon>
    </lineage>
</organism>
<dbReference type="InterPro" id="IPR006199">
    <property type="entry name" value="LexA_DNA-bd_dom"/>
</dbReference>
<dbReference type="InterPro" id="IPR015927">
    <property type="entry name" value="Peptidase_S24_S26A/B/C"/>
</dbReference>
<keyword evidence="11 12" id="KW-0742">SOS response</keyword>
<evidence type="ECO:0000256" key="13">
    <source>
        <dbReference type="RuleBase" id="RU003991"/>
    </source>
</evidence>
<protein>
    <recommendedName>
        <fullName evidence="12">LexA repressor</fullName>
        <ecNumber evidence="12">3.4.21.88</ecNumber>
    </recommendedName>
</protein>
<evidence type="ECO:0000256" key="14">
    <source>
        <dbReference type="SAM" id="MobiDB-lite"/>
    </source>
</evidence>
<accession>A0ABY1I9D7</accession>
<keyword evidence="3 12" id="KW-0235">DNA replication</keyword>
<feature type="DNA-binding region" description="H-T-H motif" evidence="12">
    <location>
        <begin position="81"/>
        <end position="101"/>
    </location>
</feature>
<evidence type="ECO:0000259" key="16">
    <source>
        <dbReference type="Pfam" id="PF01726"/>
    </source>
</evidence>
<keyword evidence="2 12" id="KW-0678">Repressor</keyword>
<comment type="caution">
    <text evidence="17">The sequence shown here is derived from an EMBL/GenBank/DDBJ whole genome shotgun (WGS) entry which is preliminary data.</text>
</comment>
<comment type="function">
    <text evidence="12">Represses a number of genes involved in the response to DNA damage (SOS response), including recA and lexA. In the presence of single-stranded DNA, RecA interacts with LexA causing an autocatalytic cleavage which disrupts the DNA-binding part of LexA, leading to derepression of the SOS regulon and eventually DNA repair.</text>
</comment>
<dbReference type="InterPro" id="IPR036388">
    <property type="entry name" value="WH-like_DNA-bd_sf"/>
</dbReference>
<dbReference type="HAMAP" id="MF_00015">
    <property type="entry name" value="LexA"/>
    <property type="match status" value="1"/>
</dbReference>
<keyword evidence="8 12" id="KW-0238">DNA-binding</keyword>
<dbReference type="EC" id="3.4.21.88" evidence="12"/>
<dbReference type="Pfam" id="PF00717">
    <property type="entry name" value="Peptidase_S24"/>
    <property type="match status" value="1"/>
</dbReference>
<dbReference type="EMBL" id="FQYL01000004">
    <property type="protein sequence ID" value="SHI72060.1"/>
    <property type="molecule type" value="Genomic_DNA"/>
</dbReference>
<evidence type="ECO:0000256" key="8">
    <source>
        <dbReference type="ARBA" id="ARBA00023125"/>
    </source>
</evidence>
<feature type="region of interest" description="Disordered" evidence="14">
    <location>
        <begin position="125"/>
        <end position="146"/>
    </location>
</feature>
<dbReference type="SUPFAM" id="SSF51306">
    <property type="entry name" value="LexA/Signal peptidase"/>
    <property type="match status" value="1"/>
</dbReference>
<gene>
    <name evidence="12" type="primary">lexA</name>
    <name evidence="17" type="ORF">SAMN05216246_104100</name>
</gene>
<evidence type="ECO:0000259" key="15">
    <source>
        <dbReference type="Pfam" id="PF00717"/>
    </source>
</evidence>
<evidence type="ECO:0000313" key="17">
    <source>
        <dbReference type="EMBL" id="SHI72060.1"/>
    </source>
</evidence>
<reference evidence="17 18" key="1">
    <citation type="submission" date="2016-11" db="EMBL/GenBank/DDBJ databases">
        <authorList>
            <person name="Varghese N."/>
            <person name="Submissions S."/>
        </authorList>
    </citation>
    <scope>NUCLEOTIDE SEQUENCE [LARGE SCALE GENOMIC DNA]</scope>
    <source>
        <strain evidence="17 18">PA</strain>
    </source>
</reference>
<evidence type="ECO:0000256" key="1">
    <source>
        <dbReference type="ARBA" id="ARBA00007484"/>
    </source>
</evidence>
<keyword evidence="7 12" id="KW-0805">Transcription regulation</keyword>
<feature type="region of interest" description="Disordered" evidence="14">
    <location>
        <begin position="1"/>
        <end position="51"/>
    </location>
</feature>
<feature type="active site" description="For autocatalytic cleavage activity" evidence="12">
    <location>
        <position position="224"/>
    </location>
</feature>